<reference evidence="1 2" key="1">
    <citation type="submission" date="2024-01" db="EMBL/GenBank/DDBJ databases">
        <title>Complete genome of Cladobotryum mycophilum ATHUM6906.</title>
        <authorList>
            <person name="Christinaki A.C."/>
            <person name="Myridakis A.I."/>
            <person name="Kouvelis V.N."/>
        </authorList>
    </citation>
    <scope>NUCLEOTIDE SEQUENCE [LARGE SCALE GENOMIC DNA]</scope>
    <source>
        <strain evidence="1 2">ATHUM6906</strain>
    </source>
</reference>
<keyword evidence="2" id="KW-1185">Reference proteome</keyword>
<dbReference type="InterPro" id="IPR029068">
    <property type="entry name" value="Glyas_Bleomycin-R_OHBP_Dase"/>
</dbReference>
<proteinExistence type="predicted"/>
<dbReference type="EMBL" id="JAVFKD010000015">
    <property type="protein sequence ID" value="KAK5988893.1"/>
    <property type="molecule type" value="Genomic_DNA"/>
</dbReference>
<evidence type="ECO:0000313" key="2">
    <source>
        <dbReference type="Proteomes" id="UP001338125"/>
    </source>
</evidence>
<dbReference type="PANTHER" id="PTHR35006:SF2">
    <property type="entry name" value="GLYOXALASE FAMILY PROTEIN (AFU_ORTHOLOGUE AFUA_5G14830)"/>
    <property type="match status" value="1"/>
</dbReference>
<evidence type="ECO:0000313" key="1">
    <source>
        <dbReference type="EMBL" id="KAK5988893.1"/>
    </source>
</evidence>
<dbReference type="SUPFAM" id="SSF54593">
    <property type="entry name" value="Glyoxalase/Bleomycin resistance protein/Dihydroxybiphenyl dioxygenase"/>
    <property type="match status" value="1"/>
</dbReference>
<evidence type="ECO:0008006" key="3">
    <source>
        <dbReference type="Google" id="ProtNLM"/>
    </source>
</evidence>
<dbReference type="PANTHER" id="PTHR35006">
    <property type="entry name" value="GLYOXALASE FAMILY PROTEIN (AFU_ORTHOLOGUE AFUA_5G14830)"/>
    <property type="match status" value="1"/>
</dbReference>
<accession>A0ABR0S9Q2</accession>
<dbReference type="CDD" id="cd07262">
    <property type="entry name" value="VOC_like"/>
    <property type="match status" value="1"/>
</dbReference>
<comment type="caution">
    <text evidence="1">The sequence shown here is derived from an EMBL/GenBank/DDBJ whole genome shotgun (WGS) entry which is preliminary data.</text>
</comment>
<name>A0ABR0S9Q2_9HYPO</name>
<dbReference type="Proteomes" id="UP001338125">
    <property type="component" value="Unassembled WGS sequence"/>
</dbReference>
<organism evidence="1 2">
    <name type="scientific">Cladobotryum mycophilum</name>
    <dbReference type="NCBI Taxonomy" id="491253"/>
    <lineage>
        <taxon>Eukaryota</taxon>
        <taxon>Fungi</taxon>
        <taxon>Dikarya</taxon>
        <taxon>Ascomycota</taxon>
        <taxon>Pezizomycotina</taxon>
        <taxon>Sordariomycetes</taxon>
        <taxon>Hypocreomycetidae</taxon>
        <taxon>Hypocreales</taxon>
        <taxon>Hypocreaceae</taxon>
        <taxon>Cladobotryum</taxon>
    </lineage>
</organism>
<protein>
    <recommendedName>
        <fullName evidence="3">VOC domain-containing protein</fullName>
    </recommendedName>
</protein>
<dbReference type="Gene3D" id="3.10.180.10">
    <property type="entry name" value="2,3-Dihydroxybiphenyl 1,2-Dioxygenase, domain 1"/>
    <property type="match status" value="1"/>
</dbReference>
<sequence>MPISHILIKATAAEYPTVVTFYDQVLKTIGLQKLPGFPEGMTAFGVNGPELVVAIGPVNTQVHVAFNAPNETAVNAFHTEAISAGAKDNGAPGRRAHIHPNYHAAFVLDPIGNNIEAACIVA</sequence>
<gene>
    <name evidence="1" type="ORF">PT974_10390</name>
</gene>